<evidence type="ECO:0000313" key="2">
    <source>
        <dbReference type="Proteomes" id="UP000694892"/>
    </source>
</evidence>
<dbReference type="AlphaFoldDB" id="A0A974HBJ7"/>
<organism evidence="1 2">
    <name type="scientific">Xenopus laevis</name>
    <name type="common">African clawed frog</name>
    <dbReference type="NCBI Taxonomy" id="8355"/>
    <lineage>
        <taxon>Eukaryota</taxon>
        <taxon>Metazoa</taxon>
        <taxon>Chordata</taxon>
        <taxon>Craniata</taxon>
        <taxon>Vertebrata</taxon>
        <taxon>Euteleostomi</taxon>
        <taxon>Amphibia</taxon>
        <taxon>Batrachia</taxon>
        <taxon>Anura</taxon>
        <taxon>Pipoidea</taxon>
        <taxon>Pipidae</taxon>
        <taxon>Xenopodinae</taxon>
        <taxon>Xenopus</taxon>
        <taxon>Xenopus</taxon>
    </lineage>
</organism>
<protein>
    <submittedName>
        <fullName evidence="1">Uncharacterized protein</fullName>
    </submittedName>
</protein>
<evidence type="ECO:0000313" key="1">
    <source>
        <dbReference type="EMBL" id="OCT71461.1"/>
    </source>
</evidence>
<name>A0A974HBJ7_XENLA</name>
<dbReference type="EMBL" id="CM004478">
    <property type="protein sequence ID" value="OCT71461.1"/>
    <property type="molecule type" value="Genomic_DNA"/>
</dbReference>
<sequence>MKPLFLLPPLFWGCALNLSPWNTLAQIVLSVPSWTLAVLFFSQTLFKLWIFSAGAGKQENNPKASSILPFKPIHLAHFVQQGKVNPATFQ</sequence>
<dbReference type="Proteomes" id="UP000694892">
    <property type="component" value="Chromosome 7L"/>
</dbReference>
<proteinExistence type="predicted"/>
<accession>A0A974HBJ7</accession>
<reference evidence="2" key="1">
    <citation type="journal article" date="2016" name="Nature">
        <title>Genome evolution in the allotetraploid frog Xenopus laevis.</title>
        <authorList>
            <person name="Session A.M."/>
            <person name="Uno Y."/>
            <person name="Kwon T."/>
            <person name="Chapman J.A."/>
            <person name="Toyoda A."/>
            <person name="Takahashi S."/>
            <person name="Fukui A."/>
            <person name="Hikosaka A."/>
            <person name="Suzuki A."/>
            <person name="Kondo M."/>
            <person name="van Heeringen S.J."/>
            <person name="Quigley I."/>
            <person name="Heinz S."/>
            <person name="Ogino H."/>
            <person name="Ochi H."/>
            <person name="Hellsten U."/>
            <person name="Lyons J.B."/>
            <person name="Simakov O."/>
            <person name="Putnam N."/>
            <person name="Stites J."/>
            <person name="Kuroki Y."/>
            <person name="Tanaka T."/>
            <person name="Michiue T."/>
            <person name="Watanabe M."/>
            <person name="Bogdanovic O."/>
            <person name="Lister R."/>
            <person name="Georgiou G."/>
            <person name="Paranjpe S.S."/>
            <person name="van Kruijsbergen I."/>
            <person name="Shu S."/>
            <person name="Carlson J."/>
            <person name="Kinoshita T."/>
            <person name="Ohta Y."/>
            <person name="Mawaribuchi S."/>
            <person name="Jenkins J."/>
            <person name="Grimwood J."/>
            <person name="Schmutz J."/>
            <person name="Mitros T."/>
            <person name="Mozaffari S.V."/>
            <person name="Suzuki Y."/>
            <person name="Haramoto Y."/>
            <person name="Yamamoto T.S."/>
            <person name="Takagi C."/>
            <person name="Heald R."/>
            <person name="Miller K."/>
            <person name="Haudenschild C."/>
            <person name="Kitzman J."/>
            <person name="Nakayama T."/>
            <person name="Izutsu Y."/>
            <person name="Robert J."/>
            <person name="Fortriede J."/>
            <person name="Burns K."/>
            <person name="Lotay V."/>
            <person name="Karimi K."/>
            <person name="Yasuoka Y."/>
            <person name="Dichmann D.S."/>
            <person name="Flajnik M.F."/>
            <person name="Houston D.W."/>
            <person name="Shendure J."/>
            <person name="DuPasquier L."/>
            <person name="Vize P.D."/>
            <person name="Zorn A.M."/>
            <person name="Ito M."/>
            <person name="Marcotte E.M."/>
            <person name="Wallingford J.B."/>
            <person name="Ito Y."/>
            <person name="Asashima M."/>
            <person name="Ueno N."/>
            <person name="Matsuda Y."/>
            <person name="Veenstra G.J."/>
            <person name="Fujiyama A."/>
            <person name="Harland R.M."/>
            <person name="Taira M."/>
            <person name="Rokhsar D.S."/>
        </authorList>
    </citation>
    <scope>NUCLEOTIDE SEQUENCE [LARGE SCALE GENOMIC DNA]</scope>
    <source>
        <strain evidence="2">J</strain>
    </source>
</reference>
<gene>
    <name evidence="1" type="ORF">XELAEV_18034441mg</name>
</gene>